<gene>
    <name evidence="2" type="ORF">S03H2_16040</name>
</gene>
<dbReference type="PANTHER" id="PTHR43591:SF110">
    <property type="entry name" value="RHODANESE DOMAIN-CONTAINING PROTEIN"/>
    <property type="match status" value="1"/>
</dbReference>
<dbReference type="PANTHER" id="PTHR43591">
    <property type="entry name" value="METHYLTRANSFERASE"/>
    <property type="match status" value="1"/>
</dbReference>
<dbReference type="Gene3D" id="3.40.50.150">
    <property type="entry name" value="Vaccinia Virus protein VP39"/>
    <property type="match status" value="1"/>
</dbReference>
<name>X1EWJ9_9ZZZZ</name>
<proteinExistence type="predicted"/>
<dbReference type="EMBL" id="BARU01008175">
    <property type="protein sequence ID" value="GAH37781.1"/>
    <property type="molecule type" value="Genomic_DNA"/>
</dbReference>
<sequence>GLNPQSFTKWIFSHLKLKEHKQILELGCGTGKLWADNYSQVPNTCKIVLSDFSERMLDNARMKLKGIDLNIKFEKINAEKIPYPEHTFDLIVACHMLYHVPDLSKALSEISRTLKPNGYFISTTVSVQHMVELNSFLSRFNLHRRDRQKYFNEFYIETGREILEPYFSNINCYEYINPVEIYEVTPLLTYIKSMFPKEKYPDFQLKEADIQNAIQSIIDTDKKFTITGISGLFKARK</sequence>
<reference evidence="2" key="1">
    <citation type="journal article" date="2014" name="Front. Microbiol.">
        <title>High frequency of phylogenetically diverse reductive dehalogenase-homologous genes in deep subseafloor sedimentary metagenomes.</title>
        <authorList>
            <person name="Kawai M."/>
            <person name="Futagami T."/>
            <person name="Toyoda A."/>
            <person name="Takaki Y."/>
            <person name="Nishi S."/>
            <person name="Hori S."/>
            <person name="Arai W."/>
            <person name="Tsubouchi T."/>
            <person name="Morono Y."/>
            <person name="Uchiyama I."/>
            <person name="Ito T."/>
            <person name="Fujiyama A."/>
            <person name="Inagaki F."/>
            <person name="Takami H."/>
        </authorList>
    </citation>
    <scope>NUCLEOTIDE SEQUENCE</scope>
    <source>
        <strain evidence="2">Expedition CK06-06</strain>
    </source>
</reference>
<dbReference type="InterPro" id="IPR029063">
    <property type="entry name" value="SAM-dependent_MTases_sf"/>
</dbReference>
<dbReference type="AlphaFoldDB" id="X1EWJ9"/>
<dbReference type="SUPFAM" id="SSF53335">
    <property type="entry name" value="S-adenosyl-L-methionine-dependent methyltransferases"/>
    <property type="match status" value="1"/>
</dbReference>
<comment type="caution">
    <text evidence="2">The sequence shown here is derived from an EMBL/GenBank/DDBJ whole genome shotgun (WGS) entry which is preliminary data.</text>
</comment>
<dbReference type="GO" id="GO:0008757">
    <property type="term" value="F:S-adenosylmethionine-dependent methyltransferase activity"/>
    <property type="evidence" value="ECO:0007669"/>
    <property type="project" value="InterPro"/>
</dbReference>
<dbReference type="CDD" id="cd02440">
    <property type="entry name" value="AdoMet_MTases"/>
    <property type="match status" value="1"/>
</dbReference>
<accession>X1EWJ9</accession>
<organism evidence="2">
    <name type="scientific">marine sediment metagenome</name>
    <dbReference type="NCBI Taxonomy" id="412755"/>
    <lineage>
        <taxon>unclassified sequences</taxon>
        <taxon>metagenomes</taxon>
        <taxon>ecological metagenomes</taxon>
    </lineage>
</organism>
<evidence type="ECO:0000313" key="2">
    <source>
        <dbReference type="EMBL" id="GAH37781.1"/>
    </source>
</evidence>
<protein>
    <recommendedName>
        <fullName evidence="1">Methyltransferase domain-containing protein</fullName>
    </recommendedName>
</protein>
<dbReference type="InterPro" id="IPR025714">
    <property type="entry name" value="Methyltranfer_dom"/>
</dbReference>
<feature type="domain" description="Methyltransferase" evidence="1">
    <location>
        <begin position="18"/>
        <end position="130"/>
    </location>
</feature>
<evidence type="ECO:0000259" key="1">
    <source>
        <dbReference type="Pfam" id="PF13847"/>
    </source>
</evidence>
<dbReference type="Pfam" id="PF13847">
    <property type="entry name" value="Methyltransf_31"/>
    <property type="match status" value="1"/>
</dbReference>
<feature type="non-terminal residue" evidence="2">
    <location>
        <position position="1"/>
    </location>
</feature>